<evidence type="ECO:0000256" key="6">
    <source>
        <dbReference type="ARBA" id="ARBA00023242"/>
    </source>
</evidence>
<feature type="domain" description="Exonuclease" evidence="8">
    <location>
        <begin position="383"/>
        <end position="546"/>
    </location>
</feature>
<evidence type="ECO:0000256" key="5">
    <source>
        <dbReference type="ARBA" id="ARBA00022839"/>
    </source>
</evidence>
<evidence type="ECO:0000313" key="10">
    <source>
        <dbReference type="Proteomes" id="UP000092154"/>
    </source>
</evidence>
<dbReference type="EMBL" id="KV448124">
    <property type="protein sequence ID" value="OAX44560.1"/>
    <property type="molecule type" value="Genomic_DNA"/>
</dbReference>
<comment type="similarity">
    <text evidence="2">Belongs to the REXO1/REXO3 family.</text>
</comment>
<proteinExistence type="inferred from homology"/>
<evidence type="ECO:0000256" key="7">
    <source>
        <dbReference type="SAM" id="MobiDB-lite"/>
    </source>
</evidence>
<evidence type="ECO:0000256" key="4">
    <source>
        <dbReference type="ARBA" id="ARBA00022801"/>
    </source>
</evidence>
<dbReference type="InterPro" id="IPR047021">
    <property type="entry name" value="REXO1/3/4-like"/>
</dbReference>
<dbReference type="Proteomes" id="UP000092154">
    <property type="component" value="Unassembled WGS sequence"/>
</dbReference>
<keyword evidence="3" id="KW-0540">Nuclease</keyword>
<reference evidence="9 10" key="1">
    <citation type="submission" date="2016-06" db="EMBL/GenBank/DDBJ databases">
        <title>Comparative genomics of the ectomycorrhizal sister species Rhizopogon vinicolor and Rhizopogon vesiculosus (Basidiomycota: Boletales) reveals a divergence of the mating type B locus.</title>
        <authorList>
            <consortium name="DOE Joint Genome Institute"/>
            <person name="Mujic A.B."/>
            <person name="Kuo A."/>
            <person name="Tritt A."/>
            <person name="Lipzen A."/>
            <person name="Chen C."/>
            <person name="Johnson J."/>
            <person name="Sharma A."/>
            <person name="Barry K."/>
            <person name="Grigoriev I.V."/>
            <person name="Spatafora J.W."/>
        </authorList>
    </citation>
    <scope>NUCLEOTIDE SEQUENCE [LARGE SCALE GENOMIC DNA]</scope>
    <source>
        <strain evidence="9 10">AM-OR11-026</strain>
    </source>
</reference>
<evidence type="ECO:0000313" key="9">
    <source>
        <dbReference type="EMBL" id="OAX44560.1"/>
    </source>
</evidence>
<evidence type="ECO:0000256" key="1">
    <source>
        <dbReference type="ARBA" id="ARBA00004123"/>
    </source>
</evidence>
<dbReference type="GO" id="GO:0005634">
    <property type="term" value="C:nucleus"/>
    <property type="evidence" value="ECO:0007669"/>
    <property type="project" value="UniProtKB-SubCell"/>
</dbReference>
<dbReference type="AlphaFoldDB" id="A0A1B7NIA1"/>
<evidence type="ECO:0000256" key="3">
    <source>
        <dbReference type="ARBA" id="ARBA00022722"/>
    </source>
</evidence>
<dbReference type="InterPro" id="IPR013520">
    <property type="entry name" value="Ribonucl_H"/>
</dbReference>
<keyword evidence="10" id="KW-1185">Reference proteome</keyword>
<keyword evidence="4" id="KW-0378">Hydrolase</keyword>
<gene>
    <name evidence="9" type="ORF">K503DRAFT_764969</name>
</gene>
<dbReference type="GO" id="GO:0004527">
    <property type="term" value="F:exonuclease activity"/>
    <property type="evidence" value="ECO:0007669"/>
    <property type="project" value="UniProtKB-KW"/>
</dbReference>
<keyword evidence="5" id="KW-0269">Exonuclease</keyword>
<name>A0A1B7NIA1_9AGAM</name>
<dbReference type="InterPro" id="IPR036397">
    <property type="entry name" value="RNaseH_sf"/>
</dbReference>
<dbReference type="InterPro" id="IPR012337">
    <property type="entry name" value="RNaseH-like_sf"/>
</dbReference>
<dbReference type="SUPFAM" id="SSF53098">
    <property type="entry name" value="Ribonuclease H-like"/>
    <property type="match status" value="1"/>
</dbReference>
<dbReference type="FunFam" id="3.30.420.10:FF:000031">
    <property type="entry name" value="RNA exonuclease 1"/>
    <property type="match status" value="1"/>
</dbReference>
<comment type="subcellular location">
    <subcellularLocation>
        <location evidence="1">Nucleus</location>
    </subcellularLocation>
</comment>
<dbReference type="GO" id="GO:0010629">
    <property type="term" value="P:negative regulation of gene expression"/>
    <property type="evidence" value="ECO:0007669"/>
    <property type="project" value="UniProtKB-ARBA"/>
</dbReference>
<sequence length="551" mass="60718">MSSELYIFVIVVLVPNDSDSTHLMFSTLGLFQSLPCPQRNICSRPSCLFSHSPDLPSHPTLNIPVVQQPNQLQPSTSTSSSPSDVSRTVSLKRPFHNLVQRPASSPNGSPSANEPPTQRLKVGTAQKPTAVPATSHTSSGVPILKINAAQSQVALPVRQALLKSLYEHFVVLYDVVLPLHPTLASEHALRQEEQVYSKSTKLTYRNAVINSIAALKRRSIPTSISHPSVGTEDDLAARAESRKKLDNLRLTRDVLKSLVMSLEGLQAWGFITQVPEGIGGDRPTAEGQVIQCERCTQSYMVKNNPPSEECHYHWGKLFTHKVNGERLRSYSCCSKLAEEAGCTRGHHVFYESRADDLHSRHAFSFTRPSVADMEKDLTDTALDVVSLDCEMIYTTGGMRVARVSVVDGSGKQVLDELVRMDDGVEVIDYNTRFSGITQEDHVHAALSLSSIRKSLDAFINRDTIVIGHALHNDLNTLRIVHHQCIDTAILFPHRAGPPYRRSLRDLVKEHLGLTIQAGGGTSGHSSVEDSVATLDLVRWYVLNKLKPTAKT</sequence>
<dbReference type="GO" id="GO:0003676">
    <property type="term" value="F:nucleic acid binding"/>
    <property type="evidence" value="ECO:0007669"/>
    <property type="project" value="InterPro"/>
</dbReference>
<accession>A0A1B7NIA1</accession>
<dbReference type="InParanoid" id="A0A1B7NIA1"/>
<dbReference type="CDD" id="cd06145">
    <property type="entry name" value="REX1_like"/>
    <property type="match status" value="1"/>
</dbReference>
<dbReference type="PANTHER" id="PTHR12801">
    <property type="entry name" value="RNA EXONUCLEASE REXO1 / RECO3 FAMILY MEMBER-RELATED"/>
    <property type="match status" value="1"/>
</dbReference>
<dbReference type="STRING" id="1314800.A0A1B7NIA1"/>
<evidence type="ECO:0000256" key="2">
    <source>
        <dbReference type="ARBA" id="ARBA00006357"/>
    </source>
</evidence>
<dbReference type="SMART" id="SM00479">
    <property type="entry name" value="EXOIII"/>
    <property type="match status" value="1"/>
</dbReference>
<dbReference type="OrthoDB" id="8191639at2759"/>
<evidence type="ECO:0000259" key="8">
    <source>
        <dbReference type="SMART" id="SM00479"/>
    </source>
</evidence>
<dbReference type="PANTHER" id="PTHR12801:SF115">
    <property type="entry name" value="FI18136P1-RELATED"/>
    <property type="match status" value="1"/>
</dbReference>
<dbReference type="FunCoup" id="A0A1B7NIA1">
    <property type="interactions" value="231"/>
</dbReference>
<protein>
    <submittedName>
        <fullName evidence="9">Ribonuclease H-like protein</fullName>
    </submittedName>
</protein>
<organism evidence="9 10">
    <name type="scientific">Rhizopogon vinicolor AM-OR11-026</name>
    <dbReference type="NCBI Taxonomy" id="1314800"/>
    <lineage>
        <taxon>Eukaryota</taxon>
        <taxon>Fungi</taxon>
        <taxon>Dikarya</taxon>
        <taxon>Basidiomycota</taxon>
        <taxon>Agaricomycotina</taxon>
        <taxon>Agaricomycetes</taxon>
        <taxon>Agaricomycetidae</taxon>
        <taxon>Boletales</taxon>
        <taxon>Suillineae</taxon>
        <taxon>Rhizopogonaceae</taxon>
        <taxon>Rhizopogon</taxon>
    </lineage>
</organism>
<dbReference type="Pfam" id="PF00929">
    <property type="entry name" value="RNase_T"/>
    <property type="match status" value="1"/>
</dbReference>
<feature type="region of interest" description="Disordered" evidence="7">
    <location>
        <begin position="99"/>
        <end position="138"/>
    </location>
</feature>
<keyword evidence="6" id="KW-0539">Nucleus</keyword>
<feature type="compositionally biased region" description="Low complexity" evidence="7">
    <location>
        <begin position="102"/>
        <end position="116"/>
    </location>
</feature>
<dbReference type="Gene3D" id="3.30.420.10">
    <property type="entry name" value="Ribonuclease H-like superfamily/Ribonuclease H"/>
    <property type="match status" value="1"/>
</dbReference>
<dbReference type="InterPro" id="IPR034922">
    <property type="entry name" value="REX1-like_exo"/>
</dbReference>